<proteinExistence type="predicted"/>
<dbReference type="InterPro" id="IPR029056">
    <property type="entry name" value="Ribokinase-like"/>
</dbReference>
<keyword evidence="3" id="KW-1185">Reference proteome</keyword>
<evidence type="ECO:0000313" key="3">
    <source>
        <dbReference type="Proteomes" id="UP000306192"/>
    </source>
</evidence>
<dbReference type="Gene3D" id="3.40.1190.20">
    <property type="match status" value="1"/>
</dbReference>
<gene>
    <name evidence="2" type="ORF">D4765_06170</name>
</gene>
<accession>A0A4T2C8G3</accession>
<protein>
    <recommendedName>
        <fullName evidence="1">Carbohydrate kinase PfkB domain-containing protein</fullName>
    </recommendedName>
</protein>
<evidence type="ECO:0000259" key="1">
    <source>
        <dbReference type="Pfam" id="PF00294"/>
    </source>
</evidence>
<dbReference type="Proteomes" id="UP000306192">
    <property type="component" value="Unassembled WGS sequence"/>
</dbReference>
<name>A0A4T2C8G3_9MICO</name>
<sequence length="278" mass="30112">MCIDENVSEGEAATRLAGSPAVFMNRLFSHDRALDVSILAPYGDDFEEFAAELPLLSRPLHARTLLYRNVLTGTHRRQEVEHAEASAPGDIDAIAGIELERTDLLILSPLLPNFDVDYVREVRRRVPAEAVTVLLPQGYMRTVASDGRVNKRDFVEFAEVLPLVDIAVFSDEDTDDALARGAEWSRRFVNTSIVVTQNKYGATLFRRGAATVIGAPLIGAVDPLATVGAGDVFSAALSVSYVAKRDLGLAVADANEAAAEFLQRSELGAEAPLAALRY</sequence>
<reference evidence="2 3" key="1">
    <citation type="journal article" date="2019" name="Microorganisms">
        <title>Systematic Affiliation and Genome Analysis of Subtercola vilae DB165(T) with Particular Emphasis on Cold Adaptation of an Isolate from a High-Altitude Cold Volcano Lake.</title>
        <authorList>
            <person name="Villalobos A.S."/>
            <person name="Wiese J."/>
            <person name="Imhoff J.F."/>
            <person name="Dorador C."/>
            <person name="Keller A."/>
            <person name="Hentschel U."/>
        </authorList>
    </citation>
    <scope>NUCLEOTIDE SEQUENCE [LARGE SCALE GENOMIC DNA]</scope>
    <source>
        <strain evidence="2 3">DB165</strain>
    </source>
</reference>
<dbReference type="Pfam" id="PF00294">
    <property type="entry name" value="PfkB"/>
    <property type="match status" value="1"/>
</dbReference>
<feature type="domain" description="Carbohydrate kinase PfkB" evidence="1">
    <location>
        <begin position="97"/>
        <end position="269"/>
    </location>
</feature>
<dbReference type="EMBL" id="QYRT01000008">
    <property type="protein sequence ID" value="TIH38678.1"/>
    <property type="molecule type" value="Genomic_DNA"/>
</dbReference>
<organism evidence="2 3">
    <name type="scientific">Subtercola vilae</name>
    <dbReference type="NCBI Taxonomy" id="2056433"/>
    <lineage>
        <taxon>Bacteria</taxon>
        <taxon>Bacillati</taxon>
        <taxon>Actinomycetota</taxon>
        <taxon>Actinomycetes</taxon>
        <taxon>Micrococcales</taxon>
        <taxon>Microbacteriaceae</taxon>
        <taxon>Subtercola</taxon>
    </lineage>
</organism>
<dbReference type="AlphaFoldDB" id="A0A4T2C8G3"/>
<evidence type="ECO:0000313" key="2">
    <source>
        <dbReference type="EMBL" id="TIH38678.1"/>
    </source>
</evidence>
<dbReference type="InterPro" id="IPR011611">
    <property type="entry name" value="PfkB_dom"/>
</dbReference>
<comment type="caution">
    <text evidence="2">The sequence shown here is derived from an EMBL/GenBank/DDBJ whole genome shotgun (WGS) entry which is preliminary data.</text>
</comment>
<dbReference type="SUPFAM" id="SSF53613">
    <property type="entry name" value="Ribokinase-like"/>
    <property type="match status" value="1"/>
</dbReference>